<dbReference type="InterPro" id="IPR010099">
    <property type="entry name" value="SDR39U1"/>
</dbReference>
<dbReference type="EMBL" id="SLXK01000024">
    <property type="protein sequence ID" value="TCP24547.1"/>
    <property type="molecule type" value="Genomic_DNA"/>
</dbReference>
<comment type="caution">
    <text evidence="4">The sequence shown here is derived from an EMBL/GenBank/DDBJ whole genome shotgun (WGS) entry which is preliminary data.</text>
</comment>
<dbReference type="InterPro" id="IPR036291">
    <property type="entry name" value="NAD(P)-bd_dom_sf"/>
</dbReference>
<dbReference type="CDD" id="cd05242">
    <property type="entry name" value="SDR_a8"/>
    <property type="match status" value="1"/>
</dbReference>
<dbReference type="InterPro" id="IPR001509">
    <property type="entry name" value="Epimerase_deHydtase"/>
</dbReference>
<name>A0A4R2NRU7_9BACL</name>
<gene>
    <name evidence="4" type="ORF">EV207_12446</name>
</gene>
<protein>
    <recommendedName>
        <fullName evidence="6">TIGR01777 family protein</fullName>
    </recommendedName>
</protein>
<organism evidence="4 5">
    <name type="scientific">Scopulibacillus darangshiensis</name>
    <dbReference type="NCBI Taxonomy" id="442528"/>
    <lineage>
        <taxon>Bacteria</taxon>
        <taxon>Bacillati</taxon>
        <taxon>Bacillota</taxon>
        <taxon>Bacilli</taxon>
        <taxon>Bacillales</taxon>
        <taxon>Sporolactobacillaceae</taxon>
        <taxon>Scopulibacillus</taxon>
    </lineage>
</organism>
<evidence type="ECO:0000313" key="5">
    <source>
        <dbReference type="Proteomes" id="UP000295416"/>
    </source>
</evidence>
<evidence type="ECO:0000313" key="4">
    <source>
        <dbReference type="EMBL" id="TCP24547.1"/>
    </source>
</evidence>
<dbReference type="Pfam" id="PF08338">
    <property type="entry name" value="DUF1731"/>
    <property type="match status" value="1"/>
</dbReference>
<feature type="domain" description="DUF1731" evidence="3">
    <location>
        <begin position="253"/>
        <end position="299"/>
    </location>
</feature>
<dbReference type="SUPFAM" id="SSF51735">
    <property type="entry name" value="NAD(P)-binding Rossmann-fold domains"/>
    <property type="match status" value="1"/>
</dbReference>
<evidence type="ECO:0008006" key="6">
    <source>
        <dbReference type="Google" id="ProtNLM"/>
    </source>
</evidence>
<dbReference type="NCBIfam" id="TIGR01777">
    <property type="entry name" value="yfcH"/>
    <property type="match status" value="1"/>
</dbReference>
<evidence type="ECO:0000259" key="3">
    <source>
        <dbReference type="Pfam" id="PF08338"/>
    </source>
</evidence>
<dbReference type="PANTHER" id="PTHR11092:SF0">
    <property type="entry name" value="EPIMERASE FAMILY PROTEIN SDR39U1"/>
    <property type="match status" value="1"/>
</dbReference>
<dbReference type="InterPro" id="IPR013549">
    <property type="entry name" value="DUF1731"/>
</dbReference>
<proteinExistence type="inferred from homology"/>
<feature type="domain" description="NAD-dependent epimerase/dehydratase" evidence="2">
    <location>
        <begin position="3"/>
        <end position="217"/>
    </location>
</feature>
<keyword evidence="5" id="KW-1185">Reference proteome</keyword>
<dbReference type="Pfam" id="PF01370">
    <property type="entry name" value="Epimerase"/>
    <property type="match status" value="1"/>
</dbReference>
<dbReference type="PANTHER" id="PTHR11092">
    <property type="entry name" value="SUGAR NUCLEOTIDE EPIMERASE RELATED"/>
    <property type="match status" value="1"/>
</dbReference>
<comment type="similarity">
    <text evidence="1">Belongs to the NAD(P)-dependent epimerase/dehydratase family. SDR39U1 subfamily.</text>
</comment>
<dbReference type="Gene3D" id="3.40.50.720">
    <property type="entry name" value="NAD(P)-binding Rossmann-like Domain"/>
    <property type="match status" value="1"/>
</dbReference>
<evidence type="ECO:0000256" key="1">
    <source>
        <dbReference type="ARBA" id="ARBA00009353"/>
    </source>
</evidence>
<evidence type="ECO:0000259" key="2">
    <source>
        <dbReference type="Pfam" id="PF01370"/>
    </source>
</evidence>
<dbReference type="OrthoDB" id="9801773at2"/>
<dbReference type="AlphaFoldDB" id="A0A4R2NRU7"/>
<reference evidence="4 5" key="1">
    <citation type="submission" date="2019-03" db="EMBL/GenBank/DDBJ databases">
        <title>Genomic Encyclopedia of Type Strains, Phase IV (KMG-IV): sequencing the most valuable type-strain genomes for metagenomic binning, comparative biology and taxonomic classification.</title>
        <authorList>
            <person name="Goeker M."/>
        </authorList>
    </citation>
    <scope>NUCLEOTIDE SEQUENCE [LARGE SCALE GENOMIC DNA]</scope>
    <source>
        <strain evidence="4 5">DSM 19377</strain>
    </source>
</reference>
<dbReference type="RefSeq" id="WP_132746968.1">
    <property type="nucleotide sequence ID" value="NZ_SLXK01000024.1"/>
</dbReference>
<dbReference type="Proteomes" id="UP000295416">
    <property type="component" value="Unassembled WGS sequence"/>
</dbReference>
<accession>A0A4R2NRU7</accession>
<sequence length="304" mass="33716">MNILITGGTGFVGQALCAYFAKQGDDVFILTRQRIQTNKKDNIYYIQWLKEGSSPLDQLPPIDAAVNLAGTSINSGRWTDKKKEDIMQSRLKATATLIELISLMPIKPRVLINASAVGFYGTSETAAFTESASYENGDFLADVVYRWEDEAMKAEHFGIRTVCTRFGLVLGREDGALPRMILPYKMFAGGTVGSGSQWVSWVHIEDLIRLIAFVIASEHVNSPVNVTAPHPVTMKTFGKTIGRVMKRPHFLPVPSFVLNLALGEMSTLVLKGQKVIPEKALENGFVFKYPELEEALMDLLKKDK</sequence>